<protein>
    <submittedName>
        <fullName evidence="2">Uncharacterized protein</fullName>
    </submittedName>
</protein>
<dbReference type="Proteomes" id="UP001215280">
    <property type="component" value="Unassembled WGS sequence"/>
</dbReference>
<feature type="region of interest" description="Disordered" evidence="1">
    <location>
        <begin position="1"/>
        <end position="76"/>
    </location>
</feature>
<dbReference type="EMBL" id="JARJLG010000113">
    <property type="protein sequence ID" value="KAJ7743238.1"/>
    <property type="molecule type" value="Genomic_DNA"/>
</dbReference>
<sequence length="279" mass="32003">MGRTDASCIPTDAADPRFPLAPPTPFTSHAMSAPIPRSKTCREYDPSRTRTAAANPRLASEQLPKTPPKSLDQDDRPFRARFTQSRMRSRPRIRVACAASYIWSERRRLGPTPRAQRAPEALVPTVRVLIFSLSLFTYSLLPQRKPTLPTLPRAAPKTWRQQRPRDRVQPLHVHKDAWQAIEGNRTGANLVGSDLYNKFTDYFANHFKPIVRDERARTETWGAWKVPEDNELTDYFANHFKPIVLVRLSHYLEPVLDRSLTAFVDVTRRLRLDLRAKAS</sequence>
<evidence type="ECO:0000313" key="2">
    <source>
        <dbReference type="EMBL" id="KAJ7743238.1"/>
    </source>
</evidence>
<proteinExistence type="predicted"/>
<reference evidence="2" key="1">
    <citation type="submission" date="2023-03" db="EMBL/GenBank/DDBJ databases">
        <title>Massive genome expansion in bonnet fungi (Mycena s.s.) driven by repeated elements and novel gene families across ecological guilds.</title>
        <authorList>
            <consortium name="Lawrence Berkeley National Laboratory"/>
            <person name="Harder C.B."/>
            <person name="Miyauchi S."/>
            <person name="Viragh M."/>
            <person name="Kuo A."/>
            <person name="Thoen E."/>
            <person name="Andreopoulos B."/>
            <person name="Lu D."/>
            <person name="Skrede I."/>
            <person name="Drula E."/>
            <person name="Henrissat B."/>
            <person name="Morin E."/>
            <person name="Kohler A."/>
            <person name="Barry K."/>
            <person name="LaButti K."/>
            <person name="Morin E."/>
            <person name="Salamov A."/>
            <person name="Lipzen A."/>
            <person name="Mereny Z."/>
            <person name="Hegedus B."/>
            <person name="Baldrian P."/>
            <person name="Stursova M."/>
            <person name="Weitz H."/>
            <person name="Taylor A."/>
            <person name="Grigoriev I.V."/>
            <person name="Nagy L.G."/>
            <person name="Martin F."/>
            <person name="Kauserud H."/>
        </authorList>
    </citation>
    <scope>NUCLEOTIDE SEQUENCE</scope>
    <source>
        <strain evidence="2">CBHHK188m</strain>
    </source>
</reference>
<name>A0AAD7N2S8_9AGAR</name>
<comment type="caution">
    <text evidence="2">The sequence shown here is derived from an EMBL/GenBank/DDBJ whole genome shotgun (WGS) entry which is preliminary data.</text>
</comment>
<keyword evidence="3" id="KW-1185">Reference proteome</keyword>
<evidence type="ECO:0000313" key="3">
    <source>
        <dbReference type="Proteomes" id="UP001215280"/>
    </source>
</evidence>
<gene>
    <name evidence="2" type="ORF">DFH07DRAFT_964175</name>
</gene>
<dbReference type="AlphaFoldDB" id="A0AAD7N2S8"/>
<accession>A0AAD7N2S8</accession>
<organism evidence="2 3">
    <name type="scientific">Mycena maculata</name>
    <dbReference type="NCBI Taxonomy" id="230809"/>
    <lineage>
        <taxon>Eukaryota</taxon>
        <taxon>Fungi</taxon>
        <taxon>Dikarya</taxon>
        <taxon>Basidiomycota</taxon>
        <taxon>Agaricomycotina</taxon>
        <taxon>Agaricomycetes</taxon>
        <taxon>Agaricomycetidae</taxon>
        <taxon>Agaricales</taxon>
        <taxon>Marasmiineae</taxon>
        <taxon>Mycenaceae</taxon>
        <taxon>Mycena</taxon>
    </lineage>
</organism>
<evidence type="ECO:0000256" key="1">
    <source>
        <dbReference type="SAM" id="MobiDB-lite"/>
    </source>
</evidence>